<dbReference type="CDD" id="cd07709">
    <property type="entry name" value="flavodiiron_proteins_MBL-fold"/>
    <property type="match status" value="1"/>
</dbReference>
<evidence type="ECO:0000256" key="1">
    <source>
        <dbReference type="ARBA" id="ARBA00000085"/>
    </source>
</evidence>
<keyword evidence="6" id="KW-1185">Reference proteome</keyword>
<dbReference type="Pfam" id="PF00512">
    <property type="entry name" value="HisKA"/>
    <property type="match status" value="1"/>
</dbReference>
<gene>
    <name evidence="5" type="ordered locus">Suden_1990</name>
</gene>
<evidence type="ECO:0000259" key="4">
    <source>
        <dbReference type="PROSITE" id="PS50109"/>
    </source>
</evidence>
<dbReference type="AlphaFoldDB" id="Q30P17"/>
<reference evidence="5 6" key="1">
    <citation type="journal article" date="2008" name="Appl. Environ. Microbiol.">
        <title>Genome of the epsilonproteobacterial chemolithoautotroph Sulfurimonas denitrificans.</title>
        <authorList>
            <person name="Sievert S.M."/>
            <person name="Scott K.M."/>
            <person name="Klotz M.G."/>
            <person name="Chain P.S.G."/>
            <person name="Hauser L.J."/>
            <person name="Hemp J."/>
            <person name="Huegler M."/>
            <person name="Land M."/>
            <person name="Lapidus A."/>
            <person name="Larimer F.W."/>
            <person name="Lucas S."/>
            <person name="Malfatti S.A."/>
            <person name="Meyer F."/>
            <person name="Paulsen I.T."/>
            <person name="Ren Q."/>
            <person name="Simon J."/>
            <person name="Bailey K."/>
            <person name="Diaz E."/>
            <person name="Fitzpatrick K.A."/>
            <person name="Glover B."/>
            <person name="Gwatney N."/>
            <person name="Korajkic A."/>
            <person name="Long A."/>
            <person name="Mobberley J.M."/>
            <person name="Pantry S.N."/>
            <person name="Pazder G."/>
            <person name="Peterson S."/>
            <person name="Quintanilla J.D."/>
            <person name="Sprinkle R."/>
            <person name="Stephens J."/>
            <person name="Thomas P."/>
            <person name="Vaughn R."/>
            <person name="Weber M.J."/>
            <person name="Wooten L.L."/>
        </authorList>
    </citation>
    <scope>NUCLEOTIDE SEQUENCE [LARGE SCALE GENOMIC DNA]</scope>
    <source>
        <strain evidence="6">ATCC 33889 / DSM 1251</strain>
    </source>
</reference>
<dbReference type="InterPro" id="IPR003594">
    <property type="entry name" value="HATPase_dom"/>
</dbReference>
<dbReference type="HOGENOM" id="CLU_035803_0_0_7"/>
<dbReference type="Pfam" id="PF19583">
    <property type="entry name" value="ODP"/>
    <property type="match status" value="1"/>
</dbReference>
<dbReference type="InterPro" id="IPR005467">
    <property type="entry name" value="His_kinase_dom"/>
</dbReference>
<dbReference type="SMART" id="SM00388">
    <property type="entry name" value="HisKA"/>
    <property type="match status" value="1"/>
</dbReference>
<dbReference type="Proteomes" id="UP000002714">
    <property type="component" value="Chromosome"/>
</dbReference>
<keyword evidence="5" id="KW-0418">Kinase</keyword>
<dbReference type="EC" id="2.7.13.3" evidence="2"/>
<dbReference type="SUPFAM" id="SSF55874">
    <property type="entry name" value="ATPase domain of HSP90 chaperone/DNA topoisomerase II/histidine kinase"/>
    <property type="match status" value="1"/>
</dbReference>
<name>Q30P17_SULDN</name>
<dbReference type="eggNOG" id="COG4191">
    <property type="taxonomic scope" value="Bacteria"/>
</dbReference>
<evidence type="ECO:0000256" key="2">
    <source>
        <dbReference type="ARBA" id="ARBA00012438"/>
    </source>
</evidence>
<dbReference type="SUPFAM" id="SSF47384">
    <property type="entry name" value="Homodimeric domain of signal transducing histidine kinase"/>
    <property type="match status" value="1"/>
</dbReference>
<dbReference type="SMART" id="SM00387">
    <property type="entry name" value="HATPase_c"/>
    <property type="match status" value="1"/>
</dbReference>
<dbReference type="STRING" id="326298.Suden_1990"/>
<dbReference type="CDD" id="cd00082">
    <property type="entry name" value="HisKA"/>
    <property type="match status" value="1"/>
</dbReference>
<dbReference type="eggNOG" id="COG0426">
    <property type="taxonomic scope" value="Bacteria"/>
</dbReference>
<evidence type="ECO:0000313" key="5">
    <source>
        <dbReference type="EMBL" id="ABB45264.1"/>
    </source>
</evidence>
<dbReference type="PANTHER" id="PTHR43041:SF1">
    <property type="entry name" value="METALLO-BETA-LACTAMASE DOMAIN-CONTAINING PROTEIN"/>
    <property type="match status" value="1"/>
</dbReference>
<dbReference type="Pfam" id="PF02518">
    <property type="entry name" value="HATPase_c"/>
    <property type="match status" value="1"/>
</dbReference>
<dbReference type="PANTHER" id="PTHR43041">
    <property type="entry name" value="HYDROLASE, METALLO-BETA-LACTAMASE SUPERFAMILY"/>
    <property type="match status" value="1"/>
</dbReference>
<dbReference type="InterPro" id="IPR036097">
    <property type="entry name" value="HisK_dim/P_sf"/>
</dbReference>
<dbReference type="SMART" id="SM00849">
    <property type="entry name" value="Lactamase_B"/>
    <property type="match status" value="1"/>
</dbReference>
<dbReference type="KEGG" id="tdn:Suden_1990"/>
<accession>Q30P17</accession>
<dbReference type="InterPro" id="IPR036866">
    <property type="entry name" value="RibonucZ/Hydroxyglut_hydro"/>
</dbReference>
<dbReference type="SUPFAM" id="SSF56281">
    <property type="entry name" value="Metallo-hydrolase/oxidoreductase"/>
    <property type="match status" value="1"/>
</dbReference>
<dbReference type="PRINTS" id="PR00344">
    <property type="entry name" value="BCTRLSENSOR"/>
</dbReference>
<dbReference type="InterPro" id="IPR004358">
    <property type="entry name" value="Sig_transdc_His_kin-like_C"/>
</dbReference>
<dbReference type="InterPro" id="IPR036890">
    <property type="entry name" value="HATPase_C_sf"/>
</dbReference>
<proteinExistence type="predicted"/>
<dbReference type="InterPro" id="IPR001279">
    <property type="entry name" value="Metallo-B-lactamas"/>
</dbReference>
<dbReference type="PROSITE" id="PS50109">
    <property type="entry name" value="HIS_KIN"/>
    <property type="match status" value="1"/>
</dbReference>
<dbReference type="InterPro" id="IPR045761">
    <property type="entry name" value="ODP_dom"/>
</dbReference>
<evidence type="ECO:0000313" key="6">
    <source>
        <dbReference type="Proteomes" id="UP000002714"/>
    </source>
</evidence>
<evidence type="ECO:0000256" key="3">
    <source>
        <dbReference type="ARBA" id="ARBA00022553"/>
    </source>
</evidence>
<dbReference type="Gene3D" id="3.30.565.10">
    <property type="entry name" value="Histidine kinase-like ATPase, C-terminal domain"/>
    <property type="match status" value="1"/>
</dbReference>
<dbReference type="Gene3D" id="3.60.15.10">
    <property type="entry name" value="Ribonuclease Z/Hydroxyacylglutathione hydrolase-like"/>
    <property type="match status" value="1"/>
</dbReference>
<sequence>MSKLLDTSEAILIAPNIYWVGMHLKNDPFQCHPYLIKNGDESILIDPGSMIEFDETVRKVKTLMDMKDIKYIILHHQDPDLAAAVPEIEKLINRDDLLIVTHSRMSLLVKHYLIKSNYYEIDKMDHKLVTSSGFRLDFLTTPYCHSPGAFVSYEPTSKTLFSGDIFGGIEESWDFYADETYFLKAKLFHQEYMPSKDIFNYALAKIEKLDIELIAPQHGSIIEKKYINKLIQDMRELDCGLYIEEKYNRELIDTIKELQQKEIALKERDLLIFEQSKRAEIGEMIGNIAHQWRQPLAIVNTSIAILQEKNRASSLSKEELFEKLEKIEKRIIYMSETIEDFMSYYSPDKEKSWFKICDAIERSLDITNLQKSNTHVKVNLLITNEYKIFGLINELVQVLVSIISNINDIIKIKNLTDVKITISIYKDDNYIVISIADNCGGIEDINLKKIFDPYFTTKHKSIGTGLGLHIAKMIVEDNMQGYLSAKNLYNEKNEKIGAEFTIKVKNED</sequence>
<dbReference type="GO" id="GO:0000155">
    <property type="term" value="F:phosphorelay sensor kinase activity"/>
    <property type="evidence" value="ECO:0007669"/>
    <property type="project" value="InterPro"/>
</dbReference>
<dbReference type="EMBL" id="CP000153">
    <property type="protein sequence ID" value="ABB45264.1"/>
    <property type="molecule type" value="Genomic_DNA"/>
</dbReference>
<organism evidence="5 6">
    <name type="scientific">Sulfurimonas denitrificans (strain ATCC 33889 / DSM 1251)</name>
    <name type="common">Thiomicrospira denitrificans (strain ATCC 33889 / DSM 1251)</name>
    <dbReference type="NCBI Taxonomy" id="326298"/>
    <lineage>
        <taxon>Bacteria</taxon>
        <taxon>Pseudomonadati</taxon>
        <taxon>Campylobacterota</taxon>
        <taxon>Epsilonproteobacteria</taxon>
        <taxon>Campylobacterales</taxon>
        <taxon>Sulfurimonadaceae</taxon>
        <taxon>Sulfurimonas</taxon>
    </lineage>
</organism>
<protein>
    <recommendedName>
        <fullName evidence="2">histidine kinase</fullName>
        <ecNumber evidence="2">2.7.13.3</ecNumber>
    </recommendedName>
</protein>
<comment type="catalytic activity">
    <reaction evidence="1">
        <text>ATP + protein L-histidine = ADP + protein N-phospho-L-histidine.</text>
        <dbReference type="EC" id="2.7.13.3"/>
    </reaction>
</comment>
<keyword evidence="3" id="KW-0597">Phosphoprotein</keyword>
<dbReference type="OrthoDB" id="9768433at2"/>
<dbReference type="InterPro" id="IPR003661">
    <property type="entry name" value="HisK_dim/P_dom"/>
</dbReference>
<dbReference type="Gene3D" id="1.10.287.130">
    <property type="match status" value="1"/>
</dbReference>
<keyword evidence="5" id="KW-0808">Transferase</keyword>
<feature type="domain" description="Histidine kinase" evidence="4">
    <location>
        <begin position="287"/>
        <end position="508"/>
    </location>
</feature>
<dbReference type="RefSeq" id="WP_011373604.1">
    <property type="nucleotide sequence ID" value="NC_007575.1"/>
</dbReference>